<proteinExistence type="predicted"/>
<reference evidence="2 3" key="1">
    <citation type="submission" date="2016-10" db="EMBL/GenBank/DDBJ databases">
        <authorList>
            <person name="de Groot N.N."/>
        </authorList>
    </citation>
    <scope>NUCLEOTIDE SEQUENCE [LARGE SCALE GENOMIC DNA]</scope>
    <source>
        <strain evidence="2 3">KHGC13</strain>
    </source>
</reference>
<keyword evidence="3" id="KW-1185">Reference proteome</keyword>
<evidence type="ECO:0000313" key="3">
    <source>
        <dbReference type="Proteomes" id="UP000198817"/>
    </source>
</evidence>
<dbReference type="PANTHER" id="PTHR48098:SF6">
    <property type="entry name" value="FERRI-BACILLIBACTIN ESTERASE BESA"/>
    <property type="match status" value="1"/>
</dbReference>
<dbReference type="InterPro" id="IPR050583">
    <property type="entry name" value="Mycobacterial_A85_antigen"/>
</dbReference>
<dbReference type="AlphaFoldDB" id="A0A1I7IDU3"/>
<keyword evidence="1" id="KW-0472">Membrane</keyword>
<evidence type="ECO:0008006" key="4">
    <source>
        <dbReference type="Google" id="ProtNLM"/>
    </source>
</evidence>
<dbReference type="STRING" id="155865.SAMN05216515_1444"/>
<protein>
    <recommendedName>
        <fullName evidence="4">Esterase</fullName>
    </recommendedName>
</protein>
<dbReference type="OrthoDB" id="9794761at2"/>
<dbReference type="EMBL" id="FPBT01000041">
    <property type="protein sequence ID" value="SFU71030.1"/>
    <property type="molecule type" value="Genomic_DNA"/>
</dbReference>
<accession>A0A1I7IDU3</accession>
<dbReference type="Proteomes" id="UP000198817">
    <property type="component" value="Unassembled WGS sequence"/>
</dbReference>
<evidence type="ECO:0000313" key="2">
    <source>
        <dbReference type="EMBL" id="SFU71030.1"/>
    </source>
</evidence>
<organism evidence="2 3">
    <name type="scientific">Eubacterium pyruvativorans</name>
    <dbReference type="NCBI Taxonomy" id="155865"/>
    <lineage>
        <taxon>Bacteria</taxon>
        <taxon>Bacillati</taxon>
        <taxon>Bacillota</taxon>
        <taxon>Clostridia</taxon>
        <taxon>Eubacteriales</taxon>
        <taxon>Eubacteriaceae</taxon>
        <taxon>Eubacterium</taxon>
    </lineage>
</organism>
<name>A0A1I7IDU3_9FIRM</name>
<dbReference type="Gene3D" id="3.40.50.1820">
    <property type="entry name" value="alpha/beta hydrolase"/>
    <property type="match status" value="1"/>
</dbReference>
<dbReference type="InterPro" id="IPR000801">
    <property type="entry name" value="Esterase-like"/>
</dbReference>
<gene>
    <name evidence="2" type="ORF">SAMN05216508_14112</name>
</gene>
<dbReference type="PANTHER" id="PTHR48098">
    <property type="entry name" value="ENTEROCHELIN ESTERASE-RELATED"/>
    <property type="match status" value="1"/>
</dbReference>
<evidence type="ECO:0000256" key="1">
    <source>
        <dbReference type="SAM" id="Phobius"/>
    </source>
</evidence>
<dbReference type="RefSeq" id="WP_090472189.1">
    <property type="nucleotide sequence ID" value="NZ_FOWF01000044.1"/>
</dbReference>
<dbReference type="SUPFAM" id="SSF53474">
    <property type="entry name" value="alpha/beta-Hydrolases"/>
    <property type="match status" value="1"/>
</dbReference>
<dbReference type="Pfam" id="PF00756">
    <property type="entry name" value="Esterase"/>
    <property type="match status" value="1"/>
</dbReference>
<keyword evidence="1" id="KW-0812">Transmembrane</keyword>
<keyword evidence="1" id="KW-1133">Transmembrane helix</keyword>
<dbReference type="InterPro" id="IPR029058">
    <property type="entry name" value="AB_hydrolase_fold"/>
</dbReference>
<feature type="transmembrane region" description="Helical" evidence="1">
    <location>
        <begin position="107"/>
        <end position="126"/>
    </location>
</feature>
<sequence length="224" mass="25126">MNIEKFTANGKDATLYLSEKESCPLIVLNNYSGNGASVLEKLETLNCPDRNLLVVGNLNWDHDMTPWYCPPLSENDTPCTGGADEYLDLLLTEIIPRAKELIKGEPSFLGIAGYSLAGLFAIYAMYRTDIFDRVASMSGSLWFPDFKQYCFEHKIKRKPDKLYLSLGDKEAKSRNKVLMTVQDNTKALAVYFKEQGINVTWELNPGNHFKDAAIRSAKGIIAII</sequence>